<feature type="binding site" evidence="12">
    <location>
        <position position="266"/>
    </location>
    <ligand>
        <name>L-glutamate</name>
        <dbReference type="ChEBI" id="CHEBI:29985"/>
    </ligand>
</feature>
<evidence type="ECO:0000256" key="14">
    <source>
        <dbReference type="PIRSR" id="PIRSR601508-3"/>
    </source>
</evidence>
<dbReference type="GO" id="GO:0015276">
    <property type="term" value="F:ligand-gated monoatomic ion channel activity"/>
    <property type="evidence" value="ECO:0007669"/>
    <property type="project" value="InterPro"/>
</dbReference>
<dbReference type="PANTHER" id="PTHR18966">
    <property type="entry name" value="IONOTROPIC GLUTAMATE RECEPTOR"/>
    <property type="match status" value="1"/>
</dbReference>
<evidence type="ECO:0000256" key="1">
    <source>
        <dbReference type="ARBA" id="ARBA00004651"/>
    </source>
</evidence>
<evidence type="ECO:0000256" key="8">
    <source>
        <dbReference type="ARBA" id="ARBA00023170"/>
    </source>
</evidence>
<evidence type="ECO:0000256" key="3">
    <source>
        <dbReference type="ARBA" id="ARBA00022475"/>
    </source>
</evidence>
<evidence type="ECO:0000256" key="2">
    <source>
        <dbReference type="ARBA" id="ARBA00022448"/>
    </source>
</evidence>
<evidence type="ECO:0000256" key="12">
    <source>
        <dbReference type="PIRSR" id="PIRSR601508-1"/>
    </source>
</evidence>
<evidence type="ECO:0008006" key="22">
    <source>
        <dbReference type="Google" id="ProtNLM"/>
    </source>
</evidence>
<evidence type="ECO:0000256" key="13">
    <source>
        <dbReference type="PIRSR" id="PIRSR601508-2"/>
    </source>
</evidence>
<name>A0A8S3YQ06_9EUPU</name>
<feature type="transmembrane region" description="Helical" evidence="16">
    <location>
        <begin position="209"/>
        <end position="234"/>
    </location>
</feature>
<keyword evidence="2" id="KW-0813">Transport</keyword>
<feature type="binding site" evidence="12">
    <location>
        <position position="265"/>
    </location>
    <ligand>
        <name>L-glutamate</name>
        <dbReference type="ChEBI" id="CHEBI:29985"/>
    </ligand>
</feature>
<keyword evidence="8" id="KW-0675">Receptor</keyword>
<keyword evidence="4 16" id="KW-0812">Transmembrane</keyword>
<feature type="binding site" evidence="12">
    <location>
        <position position="314"/>
    </location>
    <ligand>
        <name>L-glutamate</name>
        <dbReference type="ChEBI" id="CHEBI:29985"/>
    </ligand>
</feature>
<dbReference type="Gene3D" id="3.40.190.10">
    <property type="entry name" value="Periplasmic binding protein-like II"/>
    <property type="match status" value="2"/>
</dbReference>
<evidence type="ECO:0000256" key="11">
    <source>
        <dbReference type="ARBA" id="ARBA00023303"/>
    </source>
</evidence>
<organism evidence="20 21">
    <name type="scientific">Candidula unifasciata</name>
    <dbReference type="NCBI Taxonomy" id="100452"/>
    <lineage>
        <taxon>Eukaryota</taxon>
        <taxon>Metazoa</taxon>
        <taxon>Spiralia</taxon>
        <taxon>Lophotrochozoa</taxon>
        <taxon>Mollusca</taxon>
        <taxon>Gastropoda</taxon>
        <taxon>Heterobranchia</taxon>
        <taxon>Euthyneura</taxon>
        <taxon>Panpulmonata</taxon>
        <taxon>Eupulmonata</taxon>
        <taxon>Stylommatophora</taxon>
        <taxon>Helicina</taxon>
        <taxon>Helicoidea</taxon>
        <taxon>Geomitridae</taxon>
        <taxon>Candidula</taxon>
    </lineage>
</organism>
<dbReference type="InterPro" id="IPR001320">
    <property type="entry name" value="Iontro_rcpt_C"/>
</dbReference>
<feature type="region of interest" description="Disordered" evidence="15">
    <location>
        <begin position="455"/>
        <end position="505"/>
    </location>
</feature>
<sequence>MVQRATTASSGPLNLIISTVEQEPYITRTPDDRYEGFLVELITEISKKAGFTFQFRQPAEKIHGFNTMQSGWTGVIGDVVAGRADIGGAALTVTSEREEVVDFTKPFLSNSVSLLVHKPTWNDLGLGYLVRPISSDYWIFILVVLFLVGIIFFIIGKFSPYEWGNVAAERDPRGAQNSFTLRNSYLFALSTITWQGYREAPHSISGRILAVAWWIFVLLTLIAYTANLTAYLLARPEQLPEMPFTTYEDLVESTTIRAGALNFGSTQNLLRKSRSDTLKSLWTKISAQNSWVNSYDEGVQRVVSSKGTFAMIMETASAEYAARRNCNLMLYGENLFPSSLAFAVRKGSVWKTIFNKAIDDLRENGRLDQLKDKYWRFKGECSNIDGRKYFKTGTHLSSLPIYPLTMKDMAVASIFFFVGVIVSLIFLVVEVIHYAVTKKGKKIERPQVLKHRPKIFRPKNKAAKAGPTDVEQGEAGPSSDGLESVPLDYTEDQGLSADEGEKPEA</sequence>
<keyword evidence="10" id="KW-1071">Ligand-gated ion channel</keyword>
<keyword evidence="6" id="KW-0406">Ion transport</keyword>
<dbReference type="GO" id="GO:0038023">
    <property type="term" value="F:signaling receptor activity"/>
    <property type="evidence" value="ECO:0007669"/>
    <property type="project" value="InterPro"/>
</dbReference>
<evidence type="ECO:0000259" key="18">
    <source>
        <dbReference type="SMART" id="SM00079"/>
    </source>
</evidence>
<evidence type="ECO:0000256" key="15">
    <source>
        <dbReference type="SAM" id="MobiDB-lite"/>
    </source>
</evidence>
<reference evidence="20" key="1">
    <citation type="submission" date="2021-04" db="EMBL/GenBank/DDBJ databases">
        <authorList>
            <consortium name="Molecular Ecology Group"/>
        </authorList>
    </citation>
    <scope>NUCLEOTIDE SEQUENCE</scope>
</reference>
<evidence type="ECO:0000256" key="6">
    <source>
        <dbReference type="ARBA" id="ARBA00023065"/>
    </source>
</evidence>
<dbReference type="SMART" id="SM00062">
    <property type="entry name" value="PBPb"/>
    <property type="match status" value="1"/>
</dbReference>
<evidence type="ECO:0000256" key="16">
    <source>
        <dbReference type="SAM" id="Phobius"/>
    </source>
</evidence>
<keyword evidence="7 16" id="KW-0472">Membrane</keyword>
<comment type="caution">
    <text evidence="20">The sequence shown here is derived from an EMBL/GenBank/DDBJ whole genome shotgun (WGS) entry which is preliminary data.</text>
</comment>
<proteinExistence type="predicted"/>
<dbReference type="EMBL" id="CAJHNH020000624">
    <property type="protein sequence ID" value="CAG5118883.1"/>
    <property type="molecule type" value="Genomic_DNA"/>
</dbReference>
<dbReference type="OrthoDB" id="5984008at2759"/>
<feature type="transmembrane region" description="Helical" evidence="16">
    <location>
        <begin position="137"/>
        <end position="159"/>
    </location>
</feature>
<feature type="domain" description="Solute-binding protein family 3/N-terminal" evidence="17">
    <location>
        <begin position="14"/>
        <end position="378"/>
    </location>
</feature>
<dbReference type="InterPro" id="IPR001508">
    <property type="entry name" value="Iono_Glu_rcpt_met"/>
</dbReference>
<dbReference type="GO" id="GO:0005886">
    <property type="term" value="C:plasma membrane"/>
    <property type="evidence" value="ECO:0007669"/>
    <property type="project" value="UniProtKB-SubCell"/>
</dbReference>
<evidence type="ECO:0000259" key="19">
    <source>
        <dbReference type="SMART" id="SM00918"/>
    </source>
</evidence>
<evidence type="ECO:0000259" key="17">
    <source>
        <dbReference type="SMART" id="SM00062"/>
    </source>
</evidence>
<feature type="transmembrane region" description="Helical" evidence="16">
    <location>
        <begin position="409"/>
        <end position="436"/>
    </location>
</feature>
<feature type="disulfide bond" evidence="14">
    <location>
        <begin position="326"/>
        <end position="381"/>
    </location>
</feature>
<dbReference type="SUPFAM" id="SSF81324">
    <property type="entry name" value="Voltage-gated potassium channels"/>
    <property type="match status" value="1"/>
</dbReference>
<dbReference type="SMART" id="SM00079">
    <property type="entry name" value="PBPe"/>
    <property type="match status" value="1"/>
</dbReference>
<comment type="subcellular location">
    <subcellularLocation>
        <location evidence="1">Cell membrane</location>
        <topology evidence="1">Multi-pass membrane protein</topology>
    </subcellularLocation>
</comment>
<dbReference type="InterPro" id="IPR019594">
    <property type="entry name" value="Glu/Gly-bd"/>
</dbReference>
<dbReference type="InterPro" id="IPR001638">
    <property type="entry name" value="Solute-binding_3/MltF_N"/>
</dbReference>
<gene>
    <name evidence="20" type="ORF">CUNI_LOCUS4441</name>
</gene>
<evidence type="ECO:0000256" key="4">
    <source>
        <dbReference type="ARBA" id="ARBA00022692"/>
    </source>
</evidence>
<feature type="domain" description="Ionotropic glutamate receptor L-glutamate and glycine-binding" evidence="19">
    <location>
        <begin position="24"/>
        <end position="81"/>
    </location>
</feature>
<dbReference type="InterPro" id="IPR015683">
    <property type="entry name" value="Ionotropic_Glu_rcpt"/>
</dbReference>
<feature type="domain" description="Ionotropic glutamate receptor C-terminal" evidence="18">
    <location>
        <begin position="14"/>
        <end position="377"/>
    </location>
</feature>
<dbReference type="AlphaFoldDB" id="A0A8S3YQ06"/>
<feature type="site" description="Interaction with the cone snail toxin Con-ikot-ikot" evidence="13">
    <location>
        <position position="271"/>
    </location>
</feature>
<dbReference type="FunFam" id="3.40.190.10:FF:000024">
    <property type="entry name" value="Glutamate receptor, ionotropic, delta 1"/>
    <property type="match status" value="1"/>
</dbReference>
<feature type="binding site" evidence="12">
    <location>
        <position position="97"/>
    </location>
    <ligand>
        <name>L-glutamate</name>
        <dbReference type="ChEBI" id="CHEBI:29985"/>
    </ligand>
</feature>
<keyword evidence="14" id="KW-1015">Disulfide bond</keyword>
<protein>
    <recommendedName>
        <fullName evidence="22">Glutamate receptor</fullName>
    </recommendedName>
</protein>
<keyword evidence="3" id="KW-1003">Cell membrane</keyword>
<dbReference type="SUPFAM" id="SSF53850">
    <property type="entry name" value="Periplasmic binding protein-like II"/>
    <property type="match status" value="1"/>
</dbReference>
<dbReference type="Pfam" id="PF10613">
    <property type="entry name" value="Lig_chan-Glu_bd"/>
    <property type="match status" value="1"/>
</dbReference>
<keyword evidence="21" id="KW-1185">Reference proteome</keyword>
<accession>A0A8S3YQ06</accession>
<evidence type="ECO:0000256" key="7">
    <source>
        <dbReference type="ARBA" id="ARBA00023136"/>
    </source>
</evidence>
<evidence type="ECO:0000313" key="20">
    <source>
        <dbReference type="EMBL" id="CAG5118883.1"/>
    </source>
</evidence>
<evidence type="ECO:0000256" key="5">
    <source>
        <dbReference type="ARBA" id="ARBA00022989"/>
    </source>
</evidence>
<dbReference type="Gene3D" id="1.10.287.70">
    <property type="match status" value="1"/>
</dbReference>
<keyword evidence="9" id="KW-0325">Glycoprotein</keyword>
<dbReference type="SMART" id="SM00918">
    <property type="entry name" value="Lig_chan-Glu_bd"/>
    <property type="match status" value="1"/>
</dbReference>
<keyword evidence="11" id="KW-0407">Ion channel</keyword>
<evidence type="ECO:0000313" key="21">
    <source>
        <dbReference type="Proteomes" id="UP000678393"/>
    </source>
</evidence>
<evidence type="ECO:0000256" key="10">
    <source>
        <dbReference type="ARBA" id="ARBA00023286"/>
    </source>
</evidence>
<keyword evidence="5 16" id="KW-1133">Transmembrane helix</keyword>
<dbReference type="Proteomes" id="UP000678393">
    <property type="component" value="Unassembled WGS sequence"/>
</dbReference>
<feature type="binding site" evidence="12">
    <location>
        <position position="92"/>
    </location>
    <ligand>
        <name>L-glutamate</name>
        <dbReference type="ChEBI" id="CHEBI:29985"/>
    </ligand>
</feature>
<dbReference type="Pfam" id="PF00060">
    <property type="entry name" value="Lig_chan"/>
    <property type="match status" value="1"/>
</dbReference>
<dbReference type="PRINTS" id="PR00177">
    <property type="entry name" value="NMDARECEPTOR"/>
</dbReference>
<evidence type="ECO:0000256" key="9">
    <source>
        <dbReference type="ARBA" id="ARBA00023180"/>
    </source>
</evidence>